<feature type="region of interest" description="Disordered" evidence="1">
    <location>
        <begin position="75"/>
        <end position="98"/>
    </location>
</feature>
<reference evidence="2 3" key="1">
    <citation type="submission" date="2019-10" db="EMBL/GenBank/DDBJ databases">
        <title>Whole genome shotgun sequence of Acrocarpospora pleiomorpha NBRC 16267.</title>
        <authorList>
            <person name="Ichikawa N."/>
            <person name="Kimura A."/>
            <person name="Kitahashi Y."/>
            <person name="Komaki H."/>
            <person name="Oguchi A."/>
        </authorList>
    </citation>
    <scope>NUCLEOTIDE SEQUENCE [LARGE SCALE GENOMIC DNA]</scope>
    <source>
        <strain evidence="2 3">NBRC 16267</strain>
    </source>
</reference>
<name>A0A5M3Y137_9ACTN</name>
<keyword evidence="3" id="KW-1185">Reference proteome</keyword>
<accession>A0A5M3Y137</accession>
<evidence type="ECO:0000313" key="3">
    <source>
        <dbReference type="Proteomes" id="UP000377595"/>
    </source>
</evidence>
<dbReference type="AlphaFoldDB" id="A0A5M3Y137"/>
<protein>
    <submittedName>
        <fullName evidence="2">Uncharacterized protein</fullName>
    </submittedName>
</protein>
<organism evidence="2 3">
    <name type="scientific">Acrocarpospora pleiomorpha</name>
    <dbReference type="NCBI Taxonomy" id="90975"/>
    <lineage>
        <taxon>Bacteria</taxon>
        <taxon>Bacillati</taxon>
        <taxon>Actinomycetota</taxon>
        <taxon>Actinomycetes</taxon>
        <taxon>Streptosporangiales</taxon>
        <taxon>Streptosporangiaceae</taxon>
        <taxon>Acrocarpospora</taxon>
    </lineage>
</organism>
<evidence type="ECO:0000313" key="2">
    <source>
        <dbReference type="EMBL" id="GES25501.1"/>
    </source>
</evidence>
<proteinExistence type="predicted"/>
<comment type="caution">
    <text evidence="2">The sequence shown here is derived from an EMBL/GenBank/DDBJ whole genome shotgun (WGS) entry which is preliminary data.</text>
</comment>
<gene>
    <name evidence="2" type="ORF">Aple_084000</name>
</gene>
<sequence length="98" mass="11016">MRSGRLSASRLYILSRRHEVSPEQTLTLQLTWRELLQQSLIPRLLAISSLVPLERITIIGTHHLGQAVGQIREYTPSGGNPAWSGDAGTEEERIRSWA</sequence>
<evidence type="ECO:0000256" key="1">
    <source>
        <dbReference type="SAM" id="MobiDB-lite"/>
    </source>
</evidence>
<dbReference type="Proteomes" id="UP000377595">
    <property type="component" value="Unassembled WGS sequence"/>
</dbReference>
<dbReference type="EMBL" id="BLAF01000069">
    <property type="protein sequence ID" value="GES25501.1"/>
    <property type="molecule type" value="Genomic_DNA"/>
</dbReference>